<evidence type="ECO:0000259" key="1">
    <source>
        <dbReference type="Pfam" id="PF00534"/>
    </source>
</evidence>
<dbReference type="RefSeq" id="WP_106590616.1">
    <property type="nucleotide sequence ID" value="NZ_PYGI01000003.1"/>
</dbReference>
<dbReference type="GO" id="GO:0016757">
    <property type="term" value="F:glycosyltransferase activity"/>
    <property type="evidence" value="ECO:0007669"/>
    <property type="project" value="InterPro"/>
</dbReference>
<evidence type="ECO:0000313" key="2">
    <source>
        <dbReference type="EMBL" id="PSL15792.1"/>
    </source>
</evidence>
<dbReference type="SUPFAM" id="SSF53756">
    <property type="entry name" value="UDP-Glycosyltransferase/glycogen phosphorylase"/>
    <property type="match status" value="1"/>
</dbReference>
<reference evidence="2 3" key="1">
    <citation type="submission" date="2018-03" db="EMBL/GenBank/DDBJ databases">
        <title>Genomic Encyclopedia of Archaeal and Bacterial Type Strains, Phase II (KMG-II): from individual species to whole genera.</title>
        <authorList>
            <person name="Goeker M."/>
        </authorList>
    </citation>
    <scope>NUCLEOTIDE SEQUENCE [LARGE SCALE GENOMIC DNA]</scope>
    <source>
        <strain evidence="2 3">DSM 17586</strain>
    </source>
</reference>
<dbReference type="Proteomes" id="UP000242133">
    <property type="component" value="Unassembled WGS sequence"/>
</dbReference>
<dbReference type="CDD" id="cd03801">
    <property type="entry name" value="GT4_PimA-like"/>
    <property type="match status" value="1"/>
</dbReference>
<dbReference type="PANTHER" id="PTHR45947">
    <property type="entry name" value="SULFOQUINOVOSYL TRANSFERASE SQD2"/>
    <property type="match status" value="1"/>
</dbReference>
<dbReference type="InterPro" id="IPR050194">
    <property type="entry name" value="Glycosyltransferase_grp1"/>
</dbReference>
<gene>
    <name evidence="2" type="ORF">CLV44_10373</name>
</gene>
<dbReference type="Gene3D" id="3.40.50.2000">
    <property type="entry name" value="Glycogen Phosphorylase B"/>
    <property type="match status" value="2"/>
</dbReference>
<sequence length="362" mass="40235">MNSAAGKRILVLGTDTLRKSGGIAFAIPGHLAAYEAIGFETLYISSHSSVGWHGKFIPWLKAIHSLLEQLINARREHYKPIVICHVGGGALSMLRKFTLGGLAKLLGGHVVMHLHGPEVNSYLGGGLKQRFFTMMLCPVDAIAVLTPWWKSRLSEAGIGKPVYVVPNPMPLEWQKKAEELFVQKDANETIKILAMSRLEQGKGVDDLIEAMALLPDNYHLSIAGSGRQQDELVDRVRSLKLEGRVQFRGWVSGTEKQKLFDQADIFCLPSRYDSFGMGYLEAMANGLPVVAYKWGPIADVVADNRCGYLSEEYTPTALAESIKRLETYSVRKKMGREAKKWVLEQFSVSSIAKDIRKLLESF</sequence>
<protein>
    <submittedName>
        <fullName evidence="2">Glycosyltransferase involved in cell wall biosynthesis</fullName>
    </submittedName>
</protein>
<evidence type="ECO:0000313" key="3">
    <source>
        <dbReference type="Proteomes" id="UP000242133"/>
    </source>
</evidence>
<dbReference type="EMBL" id="PYGI01000003">
    <property type="protein sequence ID" value="PSL15792.1"/>
    <property type="molecule type" value="Genomic_DNA"/>
</dbReference>
<dbReference type="PANTHER" id="PTHR45947:SF3">
    <property type="entry name" value="SULFOQUINOVOSYL TRANSFERASE SQD2"/>
    <property type="match status" value="1"/>
</dbReference>
<dbReference type="InterPro" id="IPR001296">
    <property type="entry name" value="Glyco_trans_1"/>
</dbReference>
<feature type="domain" description="Glycosyl transferase family 1" evidence="1">
    <location>
        <begin position="181"/>
        <end position="341"/>
    </location>
</feature>
<comment type="caution">
    <text evidence="2">The sequence shown here is derived from an EMBL/GenBank/DDBJ whole genome shotgun (WGS) entry which is preliminary data.</text>
</comment>
<keyword evidence="2" id="KW-0808">Transferase</keyword>
<keyword evidence="3" id="KW-1185">Reference proteome</keyword>
<dbReference type="AlphaFoldDB" id="A0A2P8F253"/>
<accession>A0A2P8F253</accession>
<proteinExistence type="predicted"/>
<dbReference type="Pfam" id="PF00534">
    <property type="entry name" value="Glycos_transf_1"/>
    <property type="match status" value="1"/>
</dbReference>
<dbReference type="OrthoDB" id="9802525at2"/>
<name>A0A2P8F253_9GAMM</name>
<organism evidence="2 3">
    <name type="scientific">Marinobacterium halophilum</name>
    <dbReference type="NCBI Taxonomy" id="267374"/>
    <lineage>
        <taxon>Bacteria</taxon>
        <taxon>Pseudomonadati</taxon>
        <taxon>Pseudomonadota</taxon>
        <taxon>Gammaproteobacteria</taxon>
        <taxon>Oceanospirillales</taxon>
        <taxon>Oceanospirillaceae</taxon>
        <taxon>Marinobacterium</taxon>
    </lineage>
</organism>